<keyword evidence="8" id="KW-1185">Reference proteome</keyword>
<dbReference type="CDD" id="cd06225">
    <property type="entry name" value="HAMP"/>
    <property type="match status" value="1"/>
</dbReference>
<proteinExistence type="inferred from homology"/>
<dbReference type="PROSITE" id="PS50111">
    <property type="entry name" value="CHEMOTAXIS_TRANSDUC_2"/>
    <property type="match status" value="1"/>
</dbReference>
<organism evidence="7 8">
    <name type="scientific">Succinivibrio faecicola</name>
    <dbReference type="NCBI Taxonomy" id="2820300"/>
    <lineage>
        <taxon>Bacteria</taxon>
        <taxon>Pseudomonadati</taxon>
        <taxon>Pseudomonadota</taxon>
        <taxon>Gammaproteobacteria</taxon>
        <taxon>Aeromonadales</taxon>
        <taxon>Succinivibrionaceae</taxon>
        <taxon>Succinivibrio</taxon>
    </lineage>
</organism>
<dbReference type="PANTHER" id="PTHR32089">
    <property type="entry name" value="METHYL-ACCEPTING CHEMOTAXIS PROTEIN MCPB"/>
    <property type="match status" value="1"/>
</dbReference>
<dbReference type="InterPro" id="IPR024478">
    <property type="entry name" value="HlyB_4HB_MCP"/>
</dbReference>
<dbReference type="PROSITE" id="PS50885">
    <property type="entry name" value="HAMP"/>
    <property type="match status" value="1"/>
</dbReference>
<dbReference type="RefSeq" id="WP_219937312.1">
    <property type="nucleotide sequence ID" value="NZ_JAGFNY010000010.1"/>
</dbReference>
<comment type="subcellular location">
    <subcellularLocation>
        <location evidence="1">Membrane</location>
    </subcellularLocation>
</comment>
<dbReference type="SUPFAM" id="SSF58104">
    <property type="entry name" value="Methyl-accepting chemotaxis protein (MCP) signaling domain"/>
    <property type="match status" value="1"/>
</dbReference>
<dbReference type="Pfam" id="PF00672">
    <property type="entry name" value="HAMP"/>
    <property type="match status" value="1"/>
</dbReference>
<dbReference type="CDD" id="cd11386">
    <property type="entry name" value="MCP_signal"/>
    <property type="match status" value="1"/>
</dbReference>
<name>A0ABS7DG55_9GAMM</name>
<dbReference type="Gene3D" id="1.10.287.950">
    <property type="entry name" value="Methyl-accepting chemotaxis protein"/>
    <property type="match status" value="1"/>
</dbReference>
<feature type="domain" description="HAMP" evidence="6">
    <location>
        <begin position="207"/>
        <end position="259"/>
    </location>
</feature>
<evidence type="ECO:0000313" key="7">
    <source>
        <dbReference type="EMBL" id="MBW7570092.1"/>
    </source>
</evidence>
<dbReference type="Proteomes" id="UP000731465">
    <property type="component" value="Unassembled WGS sequence"/>
</dbReference>
<evidence type="ECO:0000256" key="1">
    <source>
        <dbReference type="ARBA" id="ARBA00004370"/>
    </source>
</evidence>
<sequence length="536" mass="58186">MAFFDRLSIRHKFTLLLCVSFIFLLAVGVISTYKALKAHNSSQYVVTTIIPSIDAIGKITATFKEVRISAIKLPTAQGKAKEELIEKYTKDSNDIRGALRKLEKVFNSEKLEPVLKTLEKYDHVVKNILSPLCDKGRVFEATNVISEQLVPLGKEFDKETDFLANELEQESVASSNELEADVNPTITIVVLVIVIIVNALALKQLAKSITSRVRVLASSSDNIASGDLTNAVPHIGHDELGTLRQNLNNLTENLHAIVSDMNNDASTLSTSSQDLTTVANEIDSKATNVLDKLITVSSASEEMAATSQEISSNCNLAATSSDATQKMALEGMDSVINTVNEIRIHSQKTHQDAQLILELDHKTQEINTIITTIEDIASQTNLLALNAAIEAARAGEHGKGFAVVADEVRALAVRTAEATKKISTMITTVSTDVKNANESITETVEKMGEIATNAEGLQSTLKQITDKIGEVNMEITQIAAATEQQSSTSKEMSLNLQSIKDITRDMADTAHHSESIASTFKDISSRMNTTVGKFTI</sequence>
<protein>
    <submittedName>
        <fullName evidence="7">Methyl-accepting chemotaxis protein</fullName>
    </submittedName>
</protein>
<dbReference type="InterPro" id="IPR003660">
    <property type="entry name" value="HAMP_dom"/>
</dbReference>
<comment type="similarity">
    <text evidence="3">Belongs to the methyl-accepting chemotaxis (MCP) protein family.</text>
</comment>
<dbReference type="InterPro" id="IPR004090">
    <property type="entry name" value="Chemotax_Me-accpt_rcpt"/>
</dbReference>
<evidence type="ECO:0000256" key="3">
    <source>
        <dbReference type="ARBA" id="ARBA00029447"/>
    </source>
</evidence>
<gene>
    <name evidence="7" type="ORF">J5V48_04200</name>
</gene>
<dbReference type="PRINTS" id="PR00260">
    <property type="entry name" value="CHEMTRNSDUCR"/>
</dbReference>
<dbReference type="InterPro" id="IPR004089">
    <property type="entry name" value="MCPsignal_dom"/>
</dbReference>
<comment type="caution">
    <text evidence="7">The sequence shown here is derived from an EMBL/GenBank/DDBJ whole genome shotgun (WGS) entry which is preliminary data.</text>
</comment>
<dbReference type="SMART" id="SM00304">
    <property type="entry name" value="HAMP"/>
    <property type="match status" value="1"/>
</dbReference>
<keyword evidence="2 4" id="KW-0807">Transducer</keyword>
<evidence type="ECO:0000256" key="2">
    <source>
        <dbReference type="ARBA" id="ARBA00023224"/>
    </source>
</evidence>
<evidence type="ECO:0000256" key="4">
    <source>
        <dbReference type="PROSITE-ProRule" id="PRU00284"/>
    </source>
</evidence>
<dbReference type="SMART" id="SM00283">
    <property type="entry name" value="MA"/>
    <property type="match status" value="1"/>
</dbReference>
<dbReference type="Pfam" id="PF12729">
    <property type="entry name" value="4HB_MCP_1"/>
    <property type="match status" value="1"/>
</dbReference>
<dbReference type="Pfam" id="PF00015">
    <property type="entry name" value="MCPsignal"/>
    <property type="match status" value="1"/>
</dbReference>
<evidence type="ECO:0000259" key="6">
    <source>
        <dbReference type="PROSITE" id="PS50885"/>
    </source>
</evidence>
<reference evidence="7 8" key="1">
    <citation type="submission" date="2021-03" db="EMBL/GenBank/DDBJ databases">
        <title>Succinivibrio sp. nov. isolated from feces of cow.</title>
        <authorList>
            <person name="Choi J.-Y."/>
        </authorList>
    </citation>
    <scope>NUCLEOTIDE SEQUENCE [LARGE SCALE GENOMIC DNA]</scope>
    <source>
        <strain evidence="7 8">AGMB01872</strain>
    </source>
</reference>
<dbReference type="EMBL" id="JAGFNY010000010">
    <property type="protein sequence ID" value="MBW7570092.1"/>
    <property type="molecule type" value="Genomic_DNA"/>
</dbReference>
<dbReference type="PANTHER" id="PTHR32089:SF112">
    <property type="entry name" value="LYSOZYME-LIKE PROTEIN-RELATED"/>
    <property type="match status" value="1"/>
</dbReference>
<evidence type="ECO:0000259" key="5">
    <source>
        <dbReference type="PROSITE" id="PS50111"/>
    </source>
</evidence>
<evidence type="ECO:0000313" key="8">
    <source>
        <dbReference type="Proteomes" id="UP000731465"/>
    </source>
</evidence>
<accession>A0ABS7DG55</accession>
<feature type="domain" description="Methyl-accepting transducer" evidence="5">
    <location>
        <begin position="264"/>
        <end position="500"/>
    </location>
</feature>